<dbReference type="GO" id="GO:0003723">
    <property type="term" value="F:RNA binding"/>
    <property type="evidence" value="ECO:0007669"/>
    <property type="project" value="UniProtKB-UniRule"/>
</dbReference>
<dbReference type="OMA" id="AICVQNV"/>
<sequence length="302" mass="33859">MKELVTAKTFAHTNLLREIFFPLPLPIDNHTTNRTTTAIRQDAGKKAAPAPFPQSKAGAGSKKAPKNPLIEKRTRNYGIGQDIQPRRNLSRMVKWPEYVRLQRQRKILNLRLKVPPAIAQFQNVLDRNTAGKAFTLLNKYRPESKTEKKERLVKEATAMKEGKKKEDVSKKPYAVKYGLNHVVGLIENKKASLVLIPNDVDPIELVIFLPALCRKMGVPYAIIKGKARLGTVVHKKTAAVLALTEVRSEDKTELSKLVQAIKEGYAEKYEEAKKHWGGGIMGAKAVARTEKKRKALESAIKI</sequence>
<reference evidence="7 8" key="1">
    <citation type="journal article" date="2012" name="BMC Genomics">
        <title>Sequencing the genome of Marssonina brunnea reveals fungus-poplar co-evolution.</title>
        <authorList>
            <person name="Zhu S."/>
            <person name="Cao Y.-Z."/>
            <person name="Jiang C."/>
            <person name="Tan B.-Y."/>
            <person name="Wang Z."/>
            <person name="Feng S."/>
            <person name="Zhang L."/>
            <person name="Su X.-H."/>
            <person name="Brejova B."/>
            <person name="Vinar T."/>
            <person name="Xu M."/>
            <person name="Wang M.-X."/>
            <person name="Zhang S.-G."/>
            <person name="Huang M.-R."/>
            <person name="Wu R."/>
            <person name="Zhou Y."/>
        </authorList>
    </citation>
    <scope>NUCLEOTIDE SEQUENCE [LARGE SCALE GENOMIC DNA]</scope>
    <source>
        <strain evidence="7 8">MB_m1</strain>
    </source>
</reference>
<evidence type="ECO:0000313" key="7">
    <source>
        <dbReference type="EMBL" id="EKD20427.1"/>
    </source>
</evidence>
<evidence type="ECO:0000256" key="2">
    <source>
        <dbReference type="ARBA" id="ARBA00022980"/>
    </source>
</evidence>
<dbReference type="InParanoid" id="K1X5M9"/>
<gene>
    <name evidence="7" type="ORF">MBM_01109</name>
</gene>
<accession>K1X5M9</accession>
<feature type="domain" description="Ribosomal protein eL8/eL30/eS12/Gadd45" evidence="6">
    <location>
        <begin position="161"/>
        <end position="254"/>
    </location>
</feature>
<dbReference type="SUPFAM" id="SSF55315">
    <property type="entry name" value="L30e-like"/>
    <property type="match status" value="1"/>
</dbReference>
<organism evidence="7 8">
    <name type="scientific">Marssonina brunnea f. sp. multigermtubi (strain MB_m1)</name>
    <name type="common">Marssonina leaf spot fungus</name>
    <dbReference type="NCBI Taxonomy" id="1072389"/>
    <lineage>
        <taxon>Eukaryota</taxon>
        <taxon>Fungi</taxon>
        <taxon>Dikarya</taxon>
        <taxon>Ascomycota</taxon>
        <taxon>Pezizomycotina</taxon>
        <taxon>Leotiomycetes</taxon>
        <taxon>Helotiales</taxon>
        <taxon>Drepanopezizaceae</taxon>
        <taxon>Drepanopeziza</taxon>
    </lineage>
</organism>
<dbReference type="HOGENOM" id="CLU_055193_0_0_1"/>
<protein>
    <recommendedName>
        <fullName evidence="4">60S ribosomal protein L8</fullName>
    </recommendedName>
</protein>
<dbReference type="PRINTS" id="PR00882">
    <property type="entry name" value="RIBOSOMALL7A"/>
</dbReference>
<dbReference type="FunCoup" id="K1X5M9">
    <property type="interactions" value="1078"/>
</dbReference>
<proteinExistence type="inferred from homology"/>
<evidence type="ECO:0000256" key="4">
    <source>
        <dbReference type="RuleBase" id="RU367042"/>
    </source>
</evidence>
<evidence type="ECO:0000313" key="8">
    <source>
        <dbReference type="Proteomes" id="UP000006753"/>
    </source>
</evidence>
<dbReference type="GO" id="GO:0042254">
    <property type="term" value="P:ribosome biogenesis"/>
    <property type="evidence" value="ECO:0007669"/>
    <property type="project" value="InterPro"/>
</dbReference>
<dbReference type="Proteomes" id="UP000006753">
    <property type="component" value="Unassembled WGS sequence"/>
</dbReference>
<dbReference type="InterPro" id="IPR004037">
    <property type="entry name" value="Ribosomal_eL8-like_CS"/>
</dbReference>
<dbReference type="GO" id="GO:0022625">
    <property type="term" value="C:cytosolic large ribosomal subunit"/>
    <property type="evidence" value="ECO:0007669"/>
    <property type="project" value="UniProtKB-UniRule"/>
</dbReference>
<dbReference type="OrthoDB" id="29563at2759"/>
<feature type="region of interest" description="Disordered" evidence="5">
    <location>
        <begin position="40"/>
        <end position="66"/>
    </location>
</feature>
<dbReference type="InterPro" id="IPR004038">
    <property type="entry name" value="Ribosomal_eL8/eL30/eS12/Gad45"/>
</dbReference>
<dbReference type="EMBL" id="JH921429">
    <property type="protein sequence ID" value="EKD20427.1"/>
    <property type="molecule type" value="Genomic_DNA"/>
</dbReference>
<dbReference type="PROSITE" id="PS01082">
    <property type="entry name" value="RIBOSOMAL_L7AE"/>
    <property type="match status" value="1"/>
</dbReference>
<dbReference type="Pfam" id="PF01248">
    <property type="entry name" value="Ribosomal_L7Ae"/>
    <property type="match status" value="1"/>
</dbReference>
<dbReference type="AlphaFoldDB" id="K1X5M9"/>
<comment type="similarity">
    <text evidence="1 4">Belongs to the eukaryotic ribosomal protein eL8 family.</text>
</comment>
<comment type="function">
    <text evidence="4">Component of the ribosome.</text>
</comment>
<keyword evidence="8" id="KW-1185">Reference proteome</keyword>
<name>K1X5M9_MARBU</name>
<dbReference type="GO" id="GO:0030684">
    <property type="term" value="C:preribosome"/>
    <property type="evidence" value="ECO:0007669"/>
    <property type="project" value="EnsemblFungi"/>
</dbReference>
<evidence type="ECO:0000256" key="5">
    <source>
        <dbReference type="SAM" id="MobiDB-lite"/>
    </source>
</evidence>
<dbReference type="FunFam" id="3.30.1330.30:FF:000003">
    <property type="entry name" value="60S ribosomal protein L7a"/>
    <property type="match status" value="1"/>
</dbReference>
<dbReference type="InterPro" id="IPR050257">
    <property type="entry name" value="eL8/uL1-like"/>
</dbReference>
<evidence type="ECO:0000259" key="6">
    <source>
        <dbReference type="Pfam" id="PF01248"/>
    </source>
</evidence>
<dbReference type="InterPro" id="IPR029064">
    <property type="entry name" value="Ribosomal_eL30-like_sf"/>
</dbReference>
<keyword evidence="3 4" id="KW-0687">Ribonucleoprotein</keyword>
<dbReference type="eggNOG" id="KOG3166">
    <property type="taxonomic scope" value="Eukaryota"/>
</dbReference>
<dbReference type="Gene3D" id="3.30.1330.30">
    <property type="match status" value="1"/>
</dbReference>
<evidence type="ECO:0000256" key="3">
    <source>
        <dbReference type="ARBA" id="ARBA00023274"/>
    </source>
</evidence>
<dbReference type="PANTHER" id="PTHR23105">
    <property type="entry name" value="RIBOSOMAL PROTEIN L7AE FAMILY MEMBER"/>
    <property type="match status" value="1"/>
</dbReference>
<dbReference type="InterPro" id="IPR018492">
    <property type="entry name" value="Ribosomal_eL8/Nhp2"/>
</dbReference>
<dbReference type="KEGG" id="mbe:MBM_01109"/>
<dbReference type="STRING" id="1072389.K1X5M9"/>
<evidence type="ECO:0000256" key="1">
    <source>
        <dbReference type="ARBA" id="ARBA00007337"/>
    </source>
</evidence>
<keyword evidence="2 4" id="KW-0689">Ribosomal protein</keyword>
<dbReference type="InterPro" id="IPR001921">
    <property type="entry name" value="Ribosomal_eL8_euk"/>
</dbReference>
<dbReference type="PRINTS" id="PR00881">
    <property type="entry name" value="L7ARS6FAMILY"/>
</dbReference>